<evidence type="ECO:0000313" key="3">
    <source>
        <dbReference type="Proteomes" id="UP000247746"/>
    </source>
</evidence>
<feature type="transmembrane region" description="Helical" evidence="1">
    <location>
        <begin position="6"/>
        <end position="28"/>
    </location>
</feature>
<sequence length="168" mass="18984">MKKSLPVVKVMFAAIMTLLALFSIETFFQKELKLTFKATYHNIIKVEVKYPDSKNTILVYDVQHHPEKITAIVNDINIQSYKSWIRANGGKETGGVVGISLYDNTNQSVASFSLSPDMLLERGENYRQLGVSGFYKPINLKEYPALQGVWCNPINTGTYNSLVRNKLC</sequence>
<keyword evidence="1" id="KW-1133">Transmembrane helix</keyword>
<keyword evidence="1" id="KW-0472">Membrane</keyword>
<organism evidence="2 3">
    <name type="scientific">Psychrobacter fozii</name>
    <dbReference type="NCBI Taxonomy" id="198480"/>
    <lineage>
        <taxon>Bacteria</taxon>
        <taxon>Pseudomonadati</taxon>
        <taxon>Pseudomonadota</taxon>
        <taxon>Gammaproteobacteria</taxon>
        <taxon>Moraxellales</taxon>
        <taxon>Moraxellaceae</taxon>
        <taxon>Psychrobacter</taxon>
    </lineage>
</organism>
<dbReference type="AlphaFoldDB" id="A0A2V4UDW5"/>
<keyword evidence="1" id="KW-0812">Transmembrane</keyword>
<reference evidence="2 3" key="1">
    <citation type="submission" date="2018-06" db="EMBL/GenBank/DDBJ databases">
        <title>Genomic Encyclopedia of Type Strains, Phase III (KMG-III): the genomes of soil and plant-associated and newly described type strains.</title>
        <authorList>
            <person name="Whitman W."/>
        </authorList>
    </citation>
    <scope>NUCLEOTIDE SEQUENCE [LARGE SCALE GENOMIC DNA]</scope>
    <source>
        <strain evidence="2 3">CECT 5889</strain>
    </source>
</reference>
<evidence type="ECO:0000256" key="1">
    <source>
        <dbReference type="SAM" id="Phobius"/>
    </source>
</evidence>
<comment type="caution">
    <text evidence="2">The sequence shown here is derived from an EMBL/GenBank/DDBJ whole genome shotgun (WGS) entry which is preliminary data.</text>
</comment>
<name>A0A2V4UDW5_9GAMM</name>
<dbReference type="RefSeq" id="WP_110923845.1">
    <property type="nucleotide sequence ID" value="NZ_QJSU01000008.1"/>
</dbReference>
<gene>
    <name evidence="2" type="ORF">DFP82_108149</name>
</gene>
<dbReference type="Proteomes" id="UP000247746">
    <property type="component" value="Unassembled WGS sequence"/>
</dbReference>
<keyword evidence="3" id="KW-1185">Reference proteome</keyword>
<dbReference type="EMBL" id="QJSU01000008">
    <property type="protein sequence ID" value="PYE38353.1"/>
    <property type="molecule type" value="Genomic_DNA"/>
</dbReference>
<evidence type="ECO:0000313" key="2">
    <source>
        <dbReference type="EMBL" id="PYE38353.1"/>
    </source>
</evidence>
<accession>A0A2V4UDW5</accession>
<protein>
    <submittedName>
        <fullName evidence="2">Uncharacterized protein</fullName>
    </submittedName>
</protein>
<proteinExistence type="predicted"/>